<feature type="transmembrane region" description="Helical" evidence="1">
    <location>
        <begin position="95"/>
        <end position="116"/>
    </location>
</feature>
<dbReference type="Pfam" id="PF09335">
    <property type="entry name" value="VTT_dom"/>
    <property type="match status" value="1"/>
</dbReference>
<evidence type="ECO:0000313" key="4">
    <source>
        <dbReference type="Proteomes" id="UP000198393"/>
    </source>
</evidence>
<keyword evidence="1" id="KW-0472">Membrane</keyword>
<name>A0A239EA81_EKHLU</name>
<dbReference type="RefSeq" id="WP_089354840.1">
    <property type="nucleotide sequence ID" value="NZ_FZPD01000001.1"/>
</dbReference>
<feature type="transmembrane region" description="Helical" evidence="1">
    <location>
        <begin position="57"/>
        <end position="83"/>
    </location>
</feature>
<feature type="domain" description="VTT" evidence="2">
    <location>
        <begin position="92"/>
        <end position="189"/>
    </location>
</feature>
<dbReference type="EMBL" id="FZPD01000001">
    <property type="protein sequence ID" value="SNS41536.1"/>
    <property type="molecule type" value="Genomic_DNA"/>
</dbReference>
<protein>
    <recommendedName>
        <fullName evidence="2">VTT domain-containing protein</fullName>
    </recommendedName>
</protein>
<dbReference type="AlphaFoldDB" id="A0A239EA81"/>
<evidence type="ECO:0000313" key="3">
    <source>
        <dbReference type="EMBL" id="SNS41536.1"/>
    </source>
</evidence>
<reference evidence="3 4" key="1">
    <citation type="submission" date="2017-06" db="EMBL/GenBank/DDBJ databases">
        <authorList>
            <person name="Kim H.J."/>
            <person name="Triplett B.A."/>
        </authorList>
    </citation>
    <scope>NUCLEOTIDE SEQUENCE [LARGE SCALE GENOMIC DNA]</scope>
    <source>
        <strain evidence="3 4">DSM 19307</strain>
    </source>
</reference>
<feature type="transmembrane region" description="Helical" evidence="1">
    <location>
        <begin position="172"/>
        <end position="191"/>
    </location>
</feature>
<dbReference type="OrthoDB" id="1118259at2"/>
<sequence>MTRKTEKELPDRRRFLLKNLLRGFLWLAVIVIAFIYARKNYDFTLEAVLGPVYDRPTVVYMIFLASEVIFGIIPPEFFMIWSLRSEVLLTYINNIIALSAISYVAGIIGFGIGAYLKNTRFYRVMKVRVFGKFEKHLNNYGGFLVVVAALTPLPFSGIAMLVGSVHYSFKKYLWFSLFRFLRFLVYGIIIWEANIF</sequence>
<keyword evidence="1" id="KW-0812">Transmembrane</keyword>
<feature type="transmembrane region" description="Helical" evidence="1">
    <location>
        <begin position="20"/>
        <end position="37"/>
    </location>
</feature>
<dbReference type="InterPro" id="IPR032816">
    <property type="entry name" value="VTT_dom"/>
</dbReference>
<feature type="transmembrane region" description="Helical" evidence="1">
    <location>
        <begin position="140"/>
        <end position="165"/>
    </location>
</feature>
<accession>A0A239EA81</accession>
<keyword evidence="4" id="KW-1185">Reference proteome</keyword>
<proteinExistence type="predicted"/>
<gene>
    <name evidence="3" type="ORF">SAMN05421640_0047</name>
</gene>
<evidence type="ECO:0000259" key="2">
    <source>
        <dbReference type="Pfam" id="PF09335"/>
    </source>
</evidence>
<organism evidence="3 4">
    <name type="scientific">Ekhidna lutea</name>
    <dbReference type="NCBI Taxonomy" id="447679"/>
    <lineage>
        <taxon>Bacteria</taxon>
        <taxon>Pseudomonadati</taxon>
        <taxon>Bacteroidota</taxon>
        <taxon>Cytophagia</taxon>
        <taxon>Cytophagales</taxon>
        <taxon>Reichenbachiellaceae</taxon>
        <taxon>Ekhidna</taxon>
    </lineage>
</organism>
<keyword evidence="1" id="KW-1133">Transmembrane helix</keyword>
<evidence type="ECO:0000256" key="1">
    <source>
        <dbReference type="SAM" id="Phobius"/>
    </source>
</evidence>
<dbReference type="Proteomes" id="UP000198393">
    <property type="component" value="Unassembled WGS sequence"/>
</dbReference>